<accession>A0A9X2BML6</accession>
<dbReference type="RefSeq" id="WP_248010157.1">
    <property type="nucleotide sequence ID" value="NZ_JAJHVV010000012.1"/>
</dbReference>
<name>A0A9X2BML6_9VIBR</name>
<sequence length="788" mass="84000">TNGGNLVIPGDATEISVSLGTLNDEIFEGVESFGLDVNVYGEIGDEGEVLDLNGAGNTTIVDDLDGEDNADTPVLTVGNAETIEGDNESPATFLVGLDKEVDGDLTYTFNLNVEGYGEGDDEVSYSAEMADFLASGKLTVTYTVGDGDPISTPVVNGGTLVIPGNATDISVSVDTFDDDIFEGTESFGLDVHVDGDIGDVPDVLSLDGHGSATIIDENAPDYDDKPALTVADSADVVEGDNSVFAVTLSNEVDGELEYTFTLNFDGSAELSDMADSGALTVIYTDSNNVEHTMDIANGGSLSIPGDVLSLSVSVGTHYDGIFEGDETFALDVNVSGNIGDVPDVLNLDASGNGTIINKNAIPEAEDFEAYLRDPDSPIPIVFDSDDPEFDHIWDFDETIPGNTETVMVMITSLPTTGTLYYTDEEGERRALTELDLYTEGGGGTILDPSKVEYEQDEGDTFEIGGMPDDLELVDGFYNWGVAVGESGTERQVNLANGTAIFISLISNNKNGVFKQYDQPDNHKGFGLAENHGQGMNPGEQIVIDLSENPLESVTFGIDGMGQNFSNGSSIVVTYTLQDGTQETVVYNKDSDLGVKDFYEQFTYSSEDNPVTEMVMEGTGGNWVLRDLSGEEAITSDDSFDYLAIDSGGVVSEEATVTIPPYVEHAASLEDELLSGTEDTDAFKWSDATINNGEDTIENFTLYEDLIDLTGVLDDDSSVSIHDLMDIVEAEVVNDDVVLTIDAENSEGDEVTQTIVIDDGATILEDYVPINSDLDQMELLSQILKTDAA</sequence>
<dbReference type="Proteomes" id="UP001139559">
    <property type="component" value="Unassembled WGS sequence"/>
</dbReference>
<evidence type="ECO:0000313" key="1">
    <source>
        <dbReference type="EMBL" id="MCK6265073.1"/>
    </source>
</evidence>
<proteinExistence type="predicted"/>
<dbReference type="SUPFAM" id="SSF141072">
    <property type="entry name" value="CalX-like"/>
    <property type="match status" value="2"/>
</dbReference>
<gene>
    <name evidence="1" type="ORF">KP803_17480</name>
</gene>
<comment type="caution">
    <text evidence="1">The sequence shown here is derived from an EMBL/GenBank/DDBJ whole genome shotgun (WGS) entry which is preliminary data.</text>
</comment>
<dbReference type="EMBL" id="JAJHVV010000012">
    <property type="protein sequence ID" value="MCK6265073.1"/>
    <property type="molecule type" value="Genomic_DNA"/>
</dbReference>
<feature type="non-terminal residue" evidence="1">
    <location>
        <position position="1"/>
    </location>
</feature>
<organism evidence="1 2">
    <name type="scientific">Vibrio amylolyticus</name>
    <dbReference type="NCBI Taxonomy" id="2847292"/>
    <lineage>
        <taxon>Bacteria</taxon>
        <taxon>Pseudomonadati</taxon>
        <taxon>Pseudomonadota</taxon>
        <taxon>Gammaproteobacteria</taxon>
        <taxon>Vibrionales</taxon>
        <taxon>Vibrionaceae</taxon>
        <taxon>Vibrio</taxon>
    </lineage>
</organism>
<dbReference type="InterPro" id="IPR038081">
    <property type="entry name" value="CalX-like_sf"/>
</dbReference>
<reference evidence="1" key="1">
    <citation type="submission" date="2021-11" db="EMBL/GenBank/DDBJ databases">
        <title>Vibrio ZSDE26 sp. nov. and Vibrio ZSDZ34 sp. nov., isolated from coastal seawater in Qingdao.</title>
        <authorList>
            <person name="Zhang P."/>
        </authorList>
    </citation>
    <scope>NUCLEOTIDE SEQUENCE</scope>
    <source>
        <strain evidence="1">ZSDE26</strain>
    </source>
</reference>
<keyword evidence="2" id="KW-1185">Reference proteome</keyword>
<evidence type="ECO:0000313" key="2">
    <source>
        <dbReference type="Proteomes" id="UP001139559"/>
    </source>
</evidence>
<protein>
    <submittedName>
        <fullName evidence="1">Uncharacterized protein</fullName>
    </submittedName>
</protein>
<dbReference type="Gene3D" id="2.60.40.2030">
    <property type="match status" value="1"/>
</dbReference>
<dbReference type="AlphaFoldDB" id="A0A9X2BML6"/>